<protein>
    <recommendedName>
        <fullName evidence="1">Shedu protein SduA C-terminal domain-containing protein</fullName>
    </recommendedName>
</protein>
<dbReference type="EMBL" id="FQZC01000005">
    <property type="protein sequence ID" value="SHJ95204.1"/>
    <property type="molecule type" value="Genomic_DNA"/>
</dbReference>
<organism evidence="2 3">
    <name type="scientific">Aureimonas altamirensis DSM 21988</name>
    <dbReference type="NCBI Taxonomy" id="1121026"/>
    <lineage>
        <taxon>Bacteria</taxon>
        <taxon>Pseudomonadati</taxon>
        <taxon>Pseudomonadota</taxon>
        <taxon>Alphaproteobacteria</taxon>
        <taxon>Hyphomicrobiales</taxon>
        <taxon>Aurantimonadaceae</taxon>
        <taxon>Aureimonas</taxon>
    </lineage>
</organism>
<keyword evidence="3" id="KW-1185">Reference proteome</keyword>
<evidence type="ECO:0000259" key="1">
    <source>
        <dbReference type="Pfam" id="PF14082"/>
    </source>
</evidence>
<dbReference type="RefSeq" id="WP_060610146.1">
    <property type="nucleotide sequence ID" value="NZ_FQZC01000005.1"/>
</dbReference>
<gene>
    <name evidence="2" type="ORF">SAMN02745911_3797</name>
</gene>
<evidence type="ECO:0000313" key="3">
    <source>
        <dbReference type="Proteomes" id="UP000184290"/>
    </source>
</evidence>
<dbReference type="InterPro" id="IPR025359">
    <property type="entry name" value="SduA_C"/>
</dbReference>
<sequence length="417" mass="48472">MLKFRLTDKGIDLEYKAENNLPGWVWRELQEKRSIELSQVFYYDKDDLINPPADADIIDDDYWYQFPFGTFEDEYVRISGRFLGIDNDVLLPKDTKFKRTLFAAERNISIFGRLAGLLEHKYPIVIGGTRHGAIPMVVYEELLDKFPNSYEVDRYAGARVTTILSQYLDGMKDTRGRYETYLNKKMAGTASMKIDLDDLKKLEIEKYVLIRELIRDALENKTNLTEQEWQKYLLSFLLLLFPKYIKVLENVTINDYYSRTDGKKTSRYIDLALLDANGNLDVIELKRSFENKILRKGQYRDNSIPTAELSGAVMQAEKYLFHLSKWGIQGERELTKRYEADIPAGMKIRISNPKAIIILGRDQMFGADMDDGQRLDFEVIKRKYANMMDIITYDDLLRRLDNSIVALGGETVIAKKP</sequence>
<proteinExistence type="predicted"/>
<name>A0ABY1IQV7_9HYPH</name>
<accession>A0ABY1IQV7</accession>
<dbReference type="Proteomes" id="UP000184290">
    <property type="component" value="Unassembled WGS sequence"/>
</dbReference>
<evidence type="ECO:0000313" key="2">
    <source>
        <dbReference type="EMBL" id="SHJ95204.1"/>
    </source>
</evidence>
<reference evidence="2 3" key="1">
    <citation type="submission" date="2016-11" db="EMBL/GenBank/DDBJ databases">
        <authorList>
            <person name="Varghese N."/>
            <person name="Submissions S."/>
        </authorList>
    </citation>
    <scope>NUCLEOTIDE SEQUENCE [LARGE SCALE GENOMIC DNA]</scope>
    <source>
        <strain evidence="2 3">DSM 21988</strain>
    </source>
</reference>
<dbReference type="Pfam" id="PF14082">
    <property type="entry name" value="SduA_C"/>
    <property type="match status" value="1"/>
</dbReference>
<comment type="caution">
    <text evidence="2">The sequence shown here is derived from an EMBL/GenBank/DDBJ whole genome shotgun (WGS) entry which is preliminary data.</text>
</comment>
<feature type="domain" description="Shedu protein SduA C-terminal" evidence="1">
    <location>
        <begin position="224"/>
        <end position="397"/>
    </location>
</feature>